<dbReference type="EMBL" id="VJMH01007216">
    <property type="protein sequence ID" value="KAF0685178.1"/>
    <property type="molecule type" value="Genomic_DNA"/>
</dbReference>
<evidence type="ECO:0000313" key="11">
    <source>
        <dbReference type="EMBL" id="VFT99530.1"/>
    </source>
</evidence>
<evidence type="ECO:0000256" key="4">
    <source>
        <dbReference type="ARBA" id="ARBA00023277"/>
    </source>
</evidence>
<reference evidence="11 12" key="1">
    <citation type="submission" date="2019-03" db="EMBL/GenBank/DDBJ databases">
        <authorList>
            <person name="Gaulin E."/>
            <person name="Dumas B."/>
        </authorList>
    </citation>
    <scope>NUCLEOTIDE SEQUENCE [LARGE SCALE GENOMIC DNA]</scope>
    <source>
        <strain evidence="11">CBS 568.67</strain>
    </source>
</reference>
<keyword evidence="8" id="KW-0812">Transmembrane</keyword>
<dbReference type="GO" id="GO:0030245">
    <property type="term" value="P:cellulose catabolic process"/>
    <property type="evidence" value="ECO:0007669"/>
    <property type="project" value="UniProtKB-KW"/>
</dbReference>
<dbReference type="InterPro" id="IPR017853">
    <property type="entry name" value="GH"/>
</dbReference>
<evidence type="ECO:0000256" key="3">
    <source>
        <dbReference type="ARBA" id="ARBA00023001"/>
    </source>
</evidence>
<evidence type="ECO:0000256" key="6">
    <source>
        <dbReference type="ARBA" id="ARBA00023326"/>
    </source>
</evidence>
<keyword evidence="4" id="KW-0119">Carbohydrate metabolism</keyword>
<reference evidence="10" key="2">
    <citation type="submission" date="2019-06" db="EMBL/GenBank/DDBJ databases">
        <title>Genomics analysis of Aphanomyces spp. identifies a new class of oomycete effector associated with host adaptation.</title>
        <authorList>
            <person name="Gaulin E."/>
        </authorList>
    </citation>
    <scope>NUCLEOTIDE SEQUENCE</scope>
    <source>
        <strain evidence="10">CBS 578.67</strain>
    </source>
</reference>
<keyword evidence="12" id="KW-1185">Reference proteome</keyword>
<dbReference type="PANTHER" id="PTHR35923:SF2">
    <property type="entry name" value="ENDOGLUCANASE"/>
    <property type="match status" value="1"/>
</dbReference>
<dbReference type="Proteomes" id="UP000332933">
    <property type="component" value="Unassembled WGS sequence"/>
</dbReference>
<comment type="similarity">
    <text evidence="1 7">Belongs to the glycosyl hydrolase 5 (cellulase A) family.</text>
</comment>
<feature type="transmembrane region" description="Helical" evidence="8">
    <location>
        <begin position="75"/>
        <end position="98"/>
    </location>
</feature>
<dbReference type="AlphaFoldDB" id="A0A485LLR3"/>
<keyword evidence="8" id="KW-0472">Membrane</keyword>
<dbReference type="OrthoDB" id="442731at2759"/>
<dbReference type="PROSITE" id="PS00659">
    <property type="entry name" value="GLYCOSYL_HYDROL_F5"/>
    <property type="match status" value="1"/>
</dbReference>
<accession>A0A485LLR3</accession>
<protein>
    <submittedName>
        <fullName evidence="11">Aste57867_22880 protein</fullName>
    </submittedName>
</protein>
<dbReference type="GO" id="GO:0004553">
    <property type="term" value="F:hydrolase activity, hydrolyzing O-glycosyl compounds"/>
    <property type="evidence" value="ECO:0007669"/>
    <property type="project" value="InterPro"/>
</dbReference>
<dbReference type="Gene3D" id="3.20.20.80">
    <property type="entry name" value="Glycosidases"/>
    <property type="match status" value="1"/>
</dbReference>
<keyword evidence="8" id="KW-1133">Transmembrane helix</keyword>
<evidence type="ECO:0000256" key="8">
    <source>
        <dbReference type="SAM" id="Phobius"/>
    </source>
</evidence>
<evidence type="ECO:0000256" key="7">
    <source>
        <dbReference type="RuleBase" id="RU361153"/>
    </source>
</evidence>
<dbReference type="PANTHER" id="PTHR35923">
    <property type="entry name" value="MAJOR EXTRACELLULAR ENDOGLUCANASE"/>
    <property type="match status" value="1"/>
</dbReference>
<dbReference type="EMBL" id="CAADRA010007242">
    <property type="protein sequence ID" value="VFT99530.1"/>
    <property type="molecule type" value="Genomic_DNA"/>
</dbReference>
<dbReference type="SUPFAM" id="SSF51445">
    <property type="entry name" value="(Trans)glycosidases"/>
    <property type="match status" value="1"/>
</dbReference>
<evidence type="ECO:0000256" key="1">
    <source>
        <dbReference type="ARBA" id="ARBA00005641"/>
    </source>
</evidence>
<evidence type="ECO:0000256" key="5">
    <source>
        <dbReference type="ARBA" id="ARBA00023295"/>
    </source>
</evidence>
<name>A0A485LLR3_9STRA</name>
<evidence type="ECO:0000313" key="10">
    <source>
        <dbReference type="EMBL" id="KAF0685178.1"/>
    </source>
</evidence>
<evidence type="ECO:0000259" key="9">
    <source>
        <dbReference type="Pfam" id="PF00150"/>
    </source>
</evidence>
<dbReference type="InterPro" id="IPR018087">
    <property type="entry name" value="Glyco_hydro_5_CS"/>
</dbReference>
<keyword evidence="5 7" id="KW-0326">Glycosidase</keyword>
<gene>
    <name evidence="11" type="primary">Aste57867_22880</name>
    <name evidence="10" type="ORF">As57867_022809</name>
    <name evidence="11" type="ORF">ASTE57867_22880</name>
</gene>
<dbReference type="Pfam" id="PF00150">
    <property type="entry name" value="Cellulase"/>
    <property type="match status" value="1"/>
</dbReference>
<keyword evidence="3" id="KW-0136">Cellulose degradation</keyword>
<proteinExistence type="inferred from homology"/>
<evidence type="ECO:0000256" key="2">
    <source>
        <dbReference type="ARBA" id="ARBA00022801"/>
    </source>
</evidence>
<keyword evidence="2 7" id="KW-0378">Hydrolase</keyword>
<feature type="domain" description="Glycoside hydrolase family 5" evidence="9">
    <location>
        <begin position="183"/>
        <end position="497"/>
    </location>
</feature>
<evidence type="ECO:0000313" key="12">
    <source>
        <dbReference type="Proteomes" id="UP000332933"/>
    </source>
</evidence>
<keyword evidence="6" id="KW-0624">Polysaccharide degradation</keyword>
<sequence length="569" mass="62444">MPPKRTIEVDDTSADSVFTPQIGDDMPDTVDLKELKSPRRSSGAATTRESVMHEFHATSLKYKEDKGSYGGRIRWWPGVILLVVLVGLAAVLMTYFAIDNRNKRNTIARSVQERMYQIHAIDSGTTIDGKGVNIGPILVDSDGVINNPKTYPTPACVLPNYVSKKNKIYVVAPNGTEVPLAIKGLNWFGMETGQAIPFGLWANDQNGTTAYQIASFLQKNNFNSIRLPICIQNLVNNVMPNKNMINVAQNRAFDVGSYLGLLKSVISTLAFRQISVLISLHTLTPTDSGGTWFSGDISKDTYLSAVDILTKNLCNGKYWNVIGLDLKNEPHEATWGDGGPKDFQQGATTIGNRMLLNCPQWLAFVEGVVGTHTMPLQGKSVTYYDWWGGGLQNAGLVPVVLSIPNKVVYAPHYYTPAVYPQSYLYDAGAVVGSGGVLIGYKELSDAALRTNIQATMNDMFGYLATTQDSAILLGEFGGLYATDKHPHKTTKRCTDFTMQVAMGPGWSGGYIWSLNPESAYQYNPADQLGNFVEGVLNIDWQSINTDYLNALKPMDQMANLRPLPCFLST</sequence>
<organism evidence="11 12">
    <name type="scientific">Aphanomyces stellatus</name>
    <dbReference type="NCBI Taxonomy" id="120398"/>
    <lineage>
        <taxon>Eukaryota</taxon>
        <taxon>Sar</taxon>
        <taxon>Stramenopiles</taxon>
        <taxon>Oomycota</taxon>
        <taxon>Saprolegniomycetes</taxon>
        <taxon>Saprolegniales</taxon>
        <taxon>Verrucalvaceae</taxon>
        <taxon>Aphanomyces</taxon>
    </lineage>
</organism>
<dbReference type="InterPro" id="IPR001547">
    <property type="entry name" value="Glyco_hydro_5"/>
</dbReference>